<evidence type="ECO:0000313" key="2">
    <source>
        <dbReference type="Proteomes" id="UP001144978"/>
    </source>
</evidence>
<name>A0ACC1PW46_9APHY</name>
<sequence length="726" mass="81106">MHGYDLRYRRKLAHRRHTGKAVEEHPELAKGKALGKFRSSGQLGRAMGPILDLFTSPYPTAIQTSLDSLATIARFDPSGRYIAAGRHDGLAVIWDLDTRGQVRWLEGHVKGITSIDWSQNSRYVLTSSKDWNVIIWDLASDTDPPRRQATIRFDVPVVSASFHPKNSKIVLVLLSSGEAYIVDLRREYRGRYELCEVQDENEDEAQMSRSRTAFSAARFDPSGKHVFLGTTLGNVLVFNSRTKFMVARHRISGAGIIRGLEFVASGRRMVTNSSDRVLRQFNLPLYPSPTTDGDYIEQELEPTHRFNDPISKVGWHAMSYSPDGEWLAGGAADDASHKIYIWDLAREGLLASTLDGGRELLTYVHWHPQKPVIASVTNMGNILIWHCPTEERWGAFAGGFEEVDENVEYEEREDEFDIEDEADLARRKMLEEEEDVDIEDATTDVAPDAADKSRLHGETDEDVLWALEEPDDDVQGWKMKLYLDERHVEWMSERVLQHVLSDLRPLILPKLNAEADVHLGPGGPANAKKGTLDVHRGDTYQFGYFLRGTEPHAVLIKTRTFTAAPRPTPRGNAPTATSSSRQQNSVADKTAGKKRKPKARPKRKGKARAAEDDAISVSSEDDAHVVNEPMETVASRRPKRTRKVPAGGYAEGADDDMIDDEQALTEPDSMRNDNHATGGEEPVRDTPIVPKSEETEPTLSDLPADPAGMSQEDDVVEQSTMDVELA</sequence>
<protein>
    <submittedName>
        <fullName evidence="1">Uncharacterized protein</fullName>
    </submittedName>
</protein>
<organism evidence="1 2">
    <name type="scientific">Trametes sanguinea</name>
    <dbReference type="NCBI Taxonomy" id="158606"/>
    <lineage>
        <taxon>Eukaryota</taxon>
        <taxon>Fungi</taxon>
        <taxon>Dikarya</taxon>
        <taxon>Basidiomycota</taxon>
        <taxon>Agaricomycotina</taxon>
        <taxon>Agaricomycetes</taxon>
        <taxon>Polyporales</taxon>
        <taxon>Polyporaceae</taxon>
        <taxon>Trametes</taxon>
    </lineage>
</organism>
<reference evidence="1" key="1">
    <citation type="submission" date="2022-08" db="EMBL/GenBank/DDBJ databases">
        <title>Genome Sequence of Pycnoporus sanguineus.</title>
        <authorList>
            <person name="Buettner E."/>
        </authorList>
    </citation>
    <scope>NUCLEOTIDE SEQUENCE</scope>
    <source>
        <strain evidence="1">CG-C14</strain>
    </source>
</reference>
<gene>
    <name evidence="1" type="ORF">NUW54_g5728</name>
</gene>
<dbReference type="Proteomes" id="UP001144978">
    <property type="component" value="Unassembled WGS sequence"/>
</dbReference>
<dbReference type="EMBL" id="JANSHE010001444">
    <property type="protein sequence ID" value="KAJ3002665.1"/>
    <property type="molecule type" value="Genomic_DNA"/>
</dbReference>
<evidence type="ECO:0000313" key="1">
    <source>
        <dbReference type="EMBL" id="KAJ3002665.1"/>
    </source>
</evidence>
<comment type="caution">
    <text evidence="1">The sequence shown here is derived from an EMBL/GenBank/DDBJ whole genome shotgun (WGS) entry which is preliminary data.</text>
</comment>
<keyword evidence="2" id="KW-1185">Reference proteome</keyword>
<accession>A0ACC1PW46</accession>
<proteinExistence type="predicted"/>